<comment type="cofactor">
    <cofactor evidence="1 3">
        <name>a divalent metal cation</name>
        <dbReference type="ChEBI" id="CHEBI:60240"/>
    </cofactor>
</comment>
<feature type="site" description="Important for substrate specificity" evidence="3">
    <location>
        <position position="13"/>
    </location>
</feature>
<keyword evidence="5" id="KW-1185">Reference proteome</keyword>
<evidence type="ECO:0000313" key="5">
    <source>
        <dbReference type="Proteomes" id="UP000676917"/>
    </source>
</evidence>
<comment type="catalytic activity">
    <reaction evidence="3">
        <text>dTTP + H2O = dTMP + diphosphate + H(+)</text>
        <dbReference type="Rhea" id="RHEA:28534"/>
        <dbReference type="ChEBI" id="CHEBI:15377"/>
        <dbReference type="ChEBI" id="CHEBI:15378"/>
        <dbReference type="ChEBI" id="CHEBI:33019"/>
        <dbReference type="ChEBI" id="CHEBI:37568"/>
        <dbReference type="ChEBI" id="CHEBI:63528"/>
        <dbReference type="EC" id="3.6.1.9"/>
    </reaction>
</comment>
<gene>
    <name evidence="4" type="primary">maf</name>
    <name evidence="4" type="ORF">J43TS3_02210</name>
</gene>
<dbReference type="AlphaFoldDB" id="A0A919X7G9"/>
<accession>A0A919X7G9</accession>
<dbReference type="CDD" id="cd00555">
    <property type="entry name" value="Maf"/>
    <property type="match status" value="1"/>
</dbReference>
<comment type="subcellular location">
    <subcellularLocation>
        <location evidence="3">Cytoplasm</location>
    </subcellularLocation>
</comment>
<comment type="caution">
    <text evidence="4">The sequence shown here is derived from an EMBL/GenBank/DDBJ whole genome shotgun (WGS) entry which is preliminary data.</text>
</comment>
<proteinExistence type="inferred from homology"/>
<evidence type="ECO:0000256" key="3">
    <source>
        <dbReference type="HAMAP-Rule" id="MF_00528"/>
    </source>
</evidence>
<dbReference type="NCBIfam" id="TIGR00172">
    <property type="entry name" value="maf"/>
    <property type="match status" value="1"/>
</dbReference>
<dbReference type="InterPro" id="IPR029001">
    <property type="entry name" value="ITPase-like_fam"/>
</dbReference>
<keyword evidence="3" id="KW-0546">Nucleotide metabolism</keyword>
<dbReference type="GO" id="GO:0047429">
    <property type="term" value="F:nucleoside triphosphate diphosphatase activity"/>
    <property type="evidence" value="ECO:0007669"/>
    <property type="project" value="UniProtKB-EC"/>
</dbReference>
<dbReference type="EC" id="3.6.1.9" evidence="3"/>
<dbReference type="Proteomes" id="UP000676917">
    <property type="component" value="Unassembled WGS sequence"/>
</dbReference>
<dbReference type="InterPro" id="IPR003697">
    <property type="entry name" value="Maf-like"/>
</dbReference>
<comment type="caution">
    <text evidence="3">Lacks conserved residue(s) required for the propagation of feature annotation.</text>
</comment>
<dbReference type="PANTHER" id="PTHR43213">
    <property type="entry name" value="BIFUNCTIONAL DTTP/UTP PYROPHOSPHATASE/METHYLTRANSFERASE PROTEIN-RELATED"/>
    <property type="match status" value="1"/>
</dbReference>
<keyword evidence="2 3" id="KW-0378">Hydrolase</keyword>
<keyword evidence="3" id="KW-0963">Cytoplasm</keyword>
<dbReference type="SUPFAM" id="SSF52972">
    <property type="entry name" value="ITPase-like"/>
    <property type="match status" value="1"/>
</dbReference>
<feature type="active site" description="Proton acceptor" evidence="3">
    <location>
        <position position="69"/>
    </location>
</feature>
<dbReference type="HAMAP" id="MF_00528">
    <property type="entry name" value="Maf"/>
    <property type="match status" value="1"/>
</dbReference>
<dbReference type="RefSeq" id="WP_212919147.1">
    <property type="nucleotide sequence ID" value="NZ_BORP01000001.1"/>
</dbReference>
<sequence>MVPKLILASSSPRRRELLELVNLAFTVRKQEFDESTITTVEPAQKVEQLAINKAKSITIYEDEVILAADTVVSFQGRIYGKPKNSDEALTMLRSLSGNVHEVYTGVMIRSLTKEISFVERTMVEFWPLEIEEIKEYIATKDPFDKAGAYGIQSQGAVLVKNIIGDYFNVMGLPISRVVRELKQFQIVPNPTRC</sequence>
<comment type="catalytic activity">
    <reaction evidence="3">
        <text>UTP + H2O = UMP + diphosphate + H(+)</text>
        <dbReference type="Rhea" id="RHEA:29395"/>
        <dbReference type="ChEBI" id="CHEBI:15377"/>
        <dbReference type="ChEBI" id="CHEBI:15378"/>
        <dbReference type="ChEBI" id="CHEBI:33019"/>
        <dbReference type="ChEBI" id="CHEBI:46398"/>
        <dbReference type="ChEBI" id="CHEBI:57865"/>
        <dbReference type="EC" id="3.6.1.9"/>
    </reaction>
</comment>
<organism evidence="4 5">
    <name type="scientific">Ornithinibacillus bavariensis</name>
    <dbReference type="NCBI Taxonomy" id="545502"/>
    <lineage>
        <taxon>Bacteria</taxon>
        <taxon>Bacillati</taxon>
        <taxon>Bacillota</taxon>
        <taxon>Bacilli</taxon>
        <taxon>Bacillales</taxon>
        <taxon>Bacillaceae</taxon>
        <taxon>Ornithinibacillus</taxon>
    </lineage>
</organism>
<evidence type="ECO:0000313" key="4">
    <source>
        <dbReference type="EMBL" id="GIO25610.1"/>
    </source>
</evidence>
<feature type="site" description="Important for substrate specificity" evidence="3">
    <location>
        <position position="70"/>
    </location>
</feature>
<name>A0A919X7G9_9BACI</name>
<dbReference type="GO" id="GO:0005737">
    <property type="term" value="C:cytoplasm"/>
    <property type="evidence" value="ECO:0007669"/>
    <property type="project" value="UniProtKB-SubCell"/>
</dbReference>
<comment type="similarity">
    <text evidence="3">Belongs to the Maf family. YhdE subfamily.</text>
</comment>
<dbReference type="EMBL" id="BORP01000001">
    <property type="protein sequence ID" value="GIO25610.1"/>
    <property type="molecule type" value="Genomic_DNA"/>
</dbReference>
<feature type="site" description="Important for substrate specificity" evidence="3">
    <location>
        <position position="152"/>
    </location>
</feature>
<dbReference type="Pfam" id="PF02545">
    <property type="entry name" value="Maf"/>
    <property type="match status" value="1"/>
</dbReference>
<reference evidence="4" key="1">
    <citation type="submission" date="2021-03" db="EMBL/GenBank/DDBJ databases">
        <title>Antimicrobial resistance genes in bacteria isolated from Japanese honey, and their potential for conferring macrolide and lincosamide resistance in the American foulbrood pathogen Paenibacillus larvae.</title>
        <authorList>
            <person name="Okamoto M."/>
            <person name="Kumagai M."/>
            <person name="Kanamori H."/>
            <person name="Takamatsu D."/>
        </authorList>
    </citation>
    <scope>NUCLEOTIDE SEQUENCE</scope>
    <source>
        <strain evidence="4">J43TS3</strain>
    </source>
</reference>
<dbReference type="PIRSF" id="PIRSF006305">
    <property type="entry name" value="Maf"/>
    <property type="match status" value="1"/>
</dbReference>
<comment type="function">
    <text evidence="3">Nucleoside triphosphate pyrophosphatase that hydrolyzes dTTP and UTP. May have a dual role in cell division arrest and in preventing the incorporation of modified nucleotides into cellular nucleic acids.</text>
</comment>
<protein>
    <recommendedName>
        <fullName evidence="3">dTTP/UTP pyrophosphatase</fullName>
        <shortName evidence="3">dTTPase/UTPase</shortName>
        <ecNumber evidence="3">3.6.1.9</ecNumber>
    </recommendedName>
    <alternativeName>
        <fullName evidence="3">Nucleoside triphosphate pyrophosphatase</fullName>
    </alternativeName>
    <alternativeName>
        <fullName evidence="3">Nucleotide pyrophosphatase</fullName>
        <shortName evidence="3">Nucleotide PPase</shortName>
    </alternativeName>
</protein>
<dbReference type="GO" id="GO:0009117">
    <property type="term" value="P:nucleotide metabolic process"/>
    <property type="evidence" value="ECO:0007669"/>
    <property type="project" value="UniProtKB-KW"/>
</dbReference>
<dbReference type="Gene3D" id="3.90.950.10">
    <property type="match status" value="1"/>
</dbReference>
<dbReference type="PANTHER" id="PTHR43213:SF5">
    <property type="entry name" value="BIFUNCTIONAL DTTP_UTP PYROPHOSPHATASE_METHYLTRANSFERASE PROTEIN-RELATED"/>
    <property type="match status" value="1"/>
</dbReference>
<evidence type="ECO:0000256" key="1">
    <source>
        <dbReference type="ARBA" id="ARBA00001968"/>
    </source>
</evidence>
<evidence type="ECO:0000256" key="2">
    <source>
        <dbReference type="ARBA" id="ARBA00022801"/>
    </source>
</evidence>